<comment type="caution">
    <text evidence="2">The sequence shown here is derived from an EMBL/GenBank/DDBJ whole genome shotgun (WGS) entry which is preliminary data.</text>
</comment>
<dbReference type="InterPro" id="IPR019734">
    <property type="entry name" value="TPR_rpt"/>
</dbReference>
<dbReference type="PROSITE" id="PS50005">
    <property type="entry name" value="TPR"/>
    <property type="match status" value="2"/>
</dbReference>
<feature type="repeat" description="TPR" evidence="1">
    <location>
        <begin position="116"/>
        <end position="149"/>
    </location>
</feature>
<evidence type="ECO:0000313" key="2">
    <source>
        <dbReference type="EMBL" id="GMG86394.1"/>
    </source>
</evidence>
<gene>
    <name evidence="2" type="ORF">MNKW57_07150</name>
</gene>
<reference evidence="2 3" key="1">
    <citation type="submission" date="2023-04" db="EMBL/GenBank/DDBJ databases">
        <title>Marinobulbifer ophiurae gen. nov., sp. Nov., isolate from tissue of brittle star Ophioplocus japonicus.</title>
        <authorList>
            <person name="Kawano K."/>
            <person name="Sawayama S."/>
            <person name="Nakagawa S."/>
        </authorList>
    </citation>
    <scope>NUCLEOTIDE SEQUENCE [LARGE SCALE GENOMIC DNA]</scope>
    <source>
        <strain evidence="2 3">NKW57</strain>
    </source>
</reference>
<dbReference type="SMART" id="SM00028">
    <property type="entry name" value="TPR"/>
    <property type="match status" value="2"/>
</dbReference>
<dbReference type="EMBL" id="BSYJ01000002">
    <property type="protein sequence ID" value="GMG86394.1"/>
    <property type="molecule type" value="Genomic_DNA"/>
</dbReference>
<dbReference type="Pfam" id="PF13432">
    <property type="entry name" value="TPR_16"/>
    <property type="match status" value="1"/>
</dbReference>
<dbReference type="SUPFAM" id="SSF48452">
    <property type="entry name" value="TPR-like"/>
    <property type="match status" value="1"/>
</dbReference>
<dbReference type="PANTHER" id="PTHR44998">
    <property type="match status" value="1"/>
</dbReference>
<dbReference type="PROSITE" id="PS51257">
    <property type="entry name" value="PROKAR_LIPOPROTEIN"/>
    <property type="match status" value="1"/>
</dbReference>
<evidence type="ECO:0000313" key="3">
    <source>
        <dbReference type="Proteomes" id="UP001224392"/>
    </source>
</evidence>
<keyword evidence="3" id="KW-1185">Reference proteome</keyword>
<dbReference type="PROSITE" id="PS50293">
    <property type="entry name" value="TPR_REGION"/>
    <property type="match status" value="1"/>
</dbReference>
<name>A0ABQ6LWA2_9GAMM</name>
<dbReference type="Proteomes" id="UP001224392">
    <property type="component" value="Unassembled WGS sequence"/>
</dbReference>
<keyword evidence="1" id="KW-0802">TPR repeat</keyword>
<feature type="repeat" description="TPR" evidence="1">
    <location>
        <begin position="82"/>
        <end position="115"/>
    </location>
</feature>
<evidence type="ECO:0008006" key="4">
    <source>
        <dbReference type="Google" id="ProtNLM"/>
    </source>
</evidence>
<accession>A0ABQ6LWA2</accession>
<dbReference type="PANTHER" id="PTHR44998:SF1">
    <property type="entry name" value="UDP-N-ACETYLGLUCOSAMINE--PEPTIDE N-ACETYLGLUCOSAMINYLTRANSFERASE 110 KDA SUBUNIT"/>
    <property type="match status" value="1"/>
</dbReference>
<organism evidence="2 3">
    <name type="scientific">Biformimicrobium ophioploci</name>
    <dbReference type="NCBI Taxonomy" id="3036711"/>
    <lineage>
        <taxon>Bacteria</taxon>
        <taxon>Pseudomonadati</taxon>
        <taxon>Pseudomonadota</taxon>
        <taxon>Gammaproteobacteria</taxon>
        <taxon>Cellvibrionales</taxon>
        <taxon>Microbulbiferaceae</taxon>
        <taxon>Biformimicrobium</taxon>
    </lineage>
</organism>
<sequence>MSQSSLRVLPVIRLTVVLVSLVLGACAGNPPGGRTAIDPASVRVSGGVSRDFERSLEYLRGERYEEAIGILEPLVQRESRLPAPYVNLGIAYYRVGDEKSAEEAFVKALAVRAGHAAASNELGALYRRQGRFEEARTIYQSGLQVNPDYPVLVRNLGILCDLYLQDLSCALAQFQHYRNLKPDAPEIKIWLAELERRM</sequence>
<evidence type="ECO:0000256" key="1">
    <source>
        <dbReference type="PROSITE-ProRule" id="PRU00339"/>
    </source>
</evidence>
<dbReference type="InterPro" id="IPR011990">
    <property type="entry name" value="TPR-like_helical_dom_sf"/>
</dbReference>
<protein>
    <recommendedName>
        <fullName evidence="4">Tetratricopeptide repeat protein</fullName>
    </recommendedName>
</protein>
<dbReference type="RefSeq" id="WP_285762915.1">
    <property type="nucleotide sequence ID" value="NZ_BSYJ01000002.1"/>
</dbReference>
<proteinExistence type="predicted"/>
<dbReference type="Gene3D" id="1.25.40.10">
    <property type="entry name" value="Tetratricopeptide repeat domain"/>
    <property type="match status" value="1"/>
</dbReference>